<accession>A0A972SN33</accession>
<comment type="caution">
    <text evidence="1">The sequence shown here is derived from an EMBL/GenBank/DDBJ whole genome shotgun (WGS) entry which is preliminary data.</text>
</comment>
<reference evidence="1 2" key="1">
    <citation type="submission" date="2019-11" db="EMBL/GenBank/DDBJ databases">
        <title>Metabolism of dissolved organic matter in forest soils.</title>
        <authorList>
            <person name="Cyle K.T."/>
            <person name="Wilhelm R.C."/>
            <person name="Martinez C.E."/>
        </authorList>
    </citation>
    <scope>NUCLEOTIDE SEQUENCE [LARGE SCALE GENOMIC DNA]</scope>
    <source>
        <strain evidence="1 2">5N</strain>
    </source>
</reference>
<dbReference type="RefSeq" id="WP_172176071.1">
    <property type="nucleotide sequence ID" value="NZ_WOEZ01000239.1"/>
</dbReference>
<evidence type="ECO:0000313" key="2">
    <source>
        <dbReference type="Proteomes" id="UP000655523"/>
    </source>
</evidence>
<organism evidence="1 2">
    <name type="scientific">Paraburkholderia elongata</name>
    <dbReference type="NCBI Taxonomy" id="2675747"/>
    <lineage>
        <taxon>Bacteria</taxon>
        <taxon>Pseudomonadati</taxon>
        <taxon>Pseudomonadota</taxon>
        <taxon>Betaproteobacteria</taxon>
        <taxon>Burkholderiales</taxon>
        <taxon>Burkholderiaceae</taxon>
        <taxon>Paraburkholderia</taxon>
    </lineage>
</organism>
<keyword evidence="2" id="KW-1185">Reference proteome</keyword>
<dbReference type="Proteomes" id="UP000655523">
    <property type="component" value="Unassembled WGS sequence"/>
</dbReference>
<name>A0A972SN33_9BURK</name>
<sequence>MNRTPASRHRPALIVVPGVPGDSGGCADGLWAVSVRCPTGQLRVAALWQMIRPYASHVIRTRARSDRKAGFEELSLVFAGTPDETLPAMVDDLAAQSWVLDAWFVPWTPLREFPLTMPDQSGDPD</sequence>
<protein>
    <submittedName>
        <fullName evidence="1">Uncharacterized protein</fullName>
    </submittedName>
</protein>
<dbReference type="AlphaFoldDB" id="A0A972SN33"/>
<dbReference type="EMBL" id="WOEZ01000239">
    <property type="protein sequence ID" value="NPT60822.1"/>
    <property type="molecule type" value="Genomic_DNA"/>
</dbReference>
<gene>
    <name evidence="1" type="ORF">GNZ13_41310</name>
</gene>
<proteinExistence type="predicted"/>
<evidence type="ECO:0000313" key="1">
    <source>
        <dbReference type="EMBL" id="NPT60822.1"/>
    </source>
</evidence>